<dbReference type="Proteomes" id="UP001595846">
    <property type="component" value="Unassembled WGS sequence"/>
</dbReference>
<accession>A0ABD5NLB4</accession>
<evidence type="ECO:0000259" key="1">
    <source>
        <dbReference type="Pfam" id="PF21818"/>
    </source>
</evidence>
<evidence type="ECO:0000313" key="2">
    <source>
        <dbReference type="EMBL" id="MFC3957889.1"/>
    </source>
</evidence>
<keyword evidence="3" id="KW-1185">Reference proteome</keyword>
<sequence>MTRPDPHLPRPREGELPNGDLAVVRDRQLSNSAVTVPAEDRALYECLMAILWDSHVPDTMPANLAVACEDLIEVLDIVSRPDRGIAWINGSGYGLSYCHAVRRAIEERHEREPVTLVAVGCSGTKTTIDEPLPAADRYEGGYWTNKREYYETVGDDGRIISAEHGLLDPAEPIEYYETHIEDLDGIPVDHDGRLPSGDEVTTLVDLWALSVHDSLSKWIDDAAGGVDPRDVELQVLLGKPYHNRLRDRDVFAGLRARGDLTISFPFREEVDYSNGGGIGNQRSWMVDEIEAATVLATDGGEQR</sequence>
<feature type="domain" description="DUF6884" evidence="1">
    <location>
        <begin position="119"/>
        <end position="184"/>
    </location>
</feature>
<dbReference type="EMBL" id="JBHSAQ010000002">
    <property type="protein sequence ID" value="MFC3957889.1"/>
    <property type="molecule type" value="Genomic_DNA"/>
</dbReference>
<comment type="caution">
    <text evidence="2">The sequence shown here is derived from an EMBL/GenBank/DDBJ whole genome shotgun (WGS) entry which is preliminary data.</text>
</comment>
<dbReference type="GeneID" id="73903269"/>
<dbReference type="Pfam" id="PF21818">
    <property type="entry name" value="DUF6884"/>
    <property type="match status" value="1"/>
</dbReference>
<name>A0ABD5NLB4_9EURY</name>
<proteinExistence type="predicted"/>
<dbReference type="InterPro" id="IPR049251">
    <property type="entry name" value="DUF6884"/>
</dbReference>
<protein>
    <submittedName>
        <fullName evidence="2">DUF6884 domain-containing protein</fullName>
    </submittedName>
</protein>
<dbReference type="AlphaFoldDB" id="A0ABD5NLB4"/>
<gene>
    <name evidence="2" type="ORF">ACFOUR_05825</name>
</gene>
<dbReference type="RefSeq" id="WP_256530580.1">
    <property type="nucleotide sequence ID" value="NZ_CP101824.1"/>
</dbReference>
<reference evidence="2 3" key="1">
    <citation type="journal article" date="2019" name="Int. J. Syst. Evol. Microbiol.">
        <title>The Global Catalogue of Microorganisms (GCM) 10K type strain sequencing project: providing services to taxonomists for standard genome sequencing and annotation.</title>
        <authorList>
            <consortium name="The Broad Institute Genomics Platform"/>
            <consortium name="The Broad Institute Genome Sequencing Center for Infectious Disease"/>
            <person name="Wu L."/>
            <person name="Ma J."/>
        </authorList>
    </citation>
    <scope>NUCLEOTIDE SEQUENCE [LARGE SCALE GENOMIC DNA]</scope>
    <source>
        <strain evidence="2 3">IBRC-M 10256</strain>
    </source>
</reference>
<organism evidence="2 3">
    <name type="scientific">Halovivax cerinus</name>
    <dbReference type="NCBI Taxonomy" id="1487865"/>
    <lineage>
        <taxon>Archaea</taxon>
        <taxon>Methanobacteriati</taxon>
        <taxon>Methanobacteriota</taxon>
        <taxon>Stenosarchaea group</taxon>
        <taxon>Halobacteria</taxon>
        <taxon>Halobacteriales</taxon>
        <taxon>Natrialbaceae</taxon>
        <taxon>Halovivax</taxon>
    </lineage>
</organism>
<evidence type="ECO:0000313" key="3">
    <source>
        <dbReference type="Proteomes" id="UP001595846"/>
    </source>
</evidence>